<dbReference type="Proteomes" id="UP000430021">
    <property type="component" value="Unassembled WGS sequence"/>
</dbReference>
<reference evidence="17 18" key="1">
    <citation type="submission" date="2019-12" db="EMBL/GenBank/DDBJ databases">
        <title>Genomic-based taxomic classification of the family Erythrobacteraceae.</title>
        <authorList>
            <person name="Xu L."/>
        </authorList>
    </citation>
    <scope>NUCLEOTIDE SEQUENCE [LARGE SCALE GENOMIC DNA]</scope>
    <source>
        <strain evidence="17 18">JCM 10282</strain>
    </source>
</reference>
<evidence type="ECO:0000256" key="6">
    <source>
        <dbReference type="ARBA" id="ARBA00023004"/>
    </source>
</evidence>
<evidence type="ECO:0000256" key="11">
    <source>
        <dbReference type="PROSITE-ProRule" id="PRU01360"/>
    </source>
</evidence>
<evidence type="ECO:0000256" key="8">
    <source>
        <dbReference type="ARBA" id="ARBA00023077"/>
    </source>
</evidence>
<evidence type="ECO:0000256" key="2">
    <source>
        <dbReference type="ARBA" id="ARBA00022448"/>
    </source>
</evidence>
<dbReference type="InterPro" id="IPR006311">
    <property type="entry name" value="TAT_signal"/>
</dbReference>
<dbReference type="InterPro" id="IPR039426">
    <property type="entry name" value="TonB-dep_rcpt-like"/>
</dbReference>
<keyword evidence="7" id="KW-0406">Ion transport</keyword>
<organism evidence="17 18">
    <name type="scientific">Erythrobacter ramosus</name>
    <dbReference type="NCBI Taxonomy" id="35811"/>
    <lineage>
        <taxon>Bacteria</taxon>
        <taxon>Pseudomonadati</taxon>
        <taxon>Pseudomonadota</taxon>
        <taxon>Alphaproteobacteria</taxon>
        <taxon>Sphingomonadales</taxon>
        <taxon>Erythrobacteraceae</taxon>
        <taxon>Erythrobacter/Porphyrobacter group</taxon>
        <taxon>Erythrobacter</taxon>
    </lineage>
</organism>
<feature type="signal peptide" evidence="13">
    <location>
        <begin position="1"/>
        <end position="28"/>
    </location>
</feature>
<evidence type="ECO:0000256" key="12">
    <source>
        <dbReference type="RuleBase" id="RU003357"/>
    </source>
</evidence>
<accession>A0A6I4UH26</accession>
<dbReference type="GO" id="GO:0006826">
    <property type="term" value="P:iron ion transport"/>
    <property type="evidence" value="ECO:0007669"/>
    <property type="project" value="UniProtKB-KW"/>
</dbReference>
<dbReference type="EMBL" id="JACICE010000001">
    <property type="protein sequence ID" value="MBB3774170.1"/>
    <property type="molecule type" value="Genomic_DNA"/>
</dbReference>
<reference evidence="16 19" key="2">
    <citation type="submission" date="2020-08" db="EMBL/GenBank/DDBJ databases">
        <title>Genomic Encyclopedia of Type Strains, Phase IV (KMG-IV): sequencing the most valuable type-strain genomes for metagenomic binning, comparative biology and taxonomic classification.</title>
        <authorList>
            <person name="Goeker M."/>
        </authorList>
    </citation>
    <scope>NUCLEOTIDE SEQUENCE [LARGE SCALE GENOMIC DNA]</scope>
    <source>
        <strain evidence="16 19">DSM 8510</strain>
    </source>
</reference>
<evidence type="ECO:0000259" key="15">
    <source>
        <dbReference type="Pfam" id="PF07715"/>
    </source>
</evidence>
<dbReference type="RefSeq" id="WP_160760244.1">
    <property type="nucleotide sequence ID" value="NZ_BAAADZ010000002.1"/>
</dbReference>
<dbReference type="AlphaFoldDB" id="A0A6I4UH26"/>
<comment type="subcellular location">
    <subcellularLocation>
        <location evidence="1 11">Cell outer membrane</location>
        <topology evidence="1 11">Multi-pass membrane protein</topology>
    </subcellularLocation>
</comment>
<dbReference type="Pfam" id="PF00593">
    <property type="entry name" value="TonB_dep_Rec_b-barrel"/>
    <property type="match status" value="1"/>
</dbReference>
<evidence type="ECO:0000256" key="9">
    <source>
        <dbReference type="ARBA" id="ARBA00023136"/>
    </source>
</evidence>
<feature type="domain" description="TonB-dependent receptor plug" evidence="15">
    <location>
        <begin position="59"/>
        <end position="168"/>
    </location>
</feature>
<keyword evidence="9 11" id="KW-0472">Membrane</keyword>
<feature type="chain" id="PRO_5026205565" evidence="13">
    <location>
        <begin position="29"/>
        <end position="788"/>
    </location>
</feature>
<feature type="domain" description="TonB-dependent receptor-like beta-barrel" evidence="14">
    <location>
        <begin position="328"/>
        <end position="748"/>
    </location>
</feature>
<dbReference type="GO" id="GO:0009279">
    <property type="term" value="C:cell outer membrane"/>
    <property type="evidence" value="ECO:0007669"/>
    <property type="project" value="UniProtKB-SubCell"/>
</dbReference>
<keyword evidence="3 11" id="KW-1134">Transmembrane beta strand</keyword>
<evidence type="ECO:0000256" key="7">
    <source>
        <dbReference type="ARBA" id="ARBA00023065"/>
    </source>
</evidence>
<dbReference type="OrthoDB" id="9760333at2"/>
<evidence type="ECO:0000313" key="17">
    <source>
        <dbReference type="EMBL" id="MXP38172.1"/>
    </source>
</evidence>
<keyword evidence="2 11" id="KW-0813">Transport</keyword>
<dbReference type="PANTHER" id="PTHR32552:SF81">
    <property type="entry name" value="TONB-DEPENDENT OUTER MEMBRANE RECEPTOR"/>
    <property type="match status" value="1"/>
</dbReference>
<sequence>MTLTTRARRTFLRAALLSTALSATTAFAQTADPAAQEAAPDDDSIKEIVVTARFRTETLQDTPIAISAVSAQSIEQVVITDVNSLQRLLPNVQLSRINFSGQALGASIRGISFADLEKTFDPAIGVVIDGVFLGTNTGANIDFDDLESIEVLRGPQGTLFGRNTIGGTISVRHTRPTGELGGKFKARYGSFNALDLEGVLNLPQIGDALSIKLAGLRRTSDSPTINRYTNEREDGRDIYNISATALLELGDFTALASVAYNKDRSKFPTAINLTRASGLAFGAGGNICDYTRAIGLGDLGCDTQGAVRQATENFRLANTSIPFESFFEGWAASLEMNGKVGNFNVTAITGFRKSNDQLLEENTGTPPVSYTGVPGAGVPLFVAARDQDYKQFSQEIRVAGDITDWMDIVAGVYYLNTSYSIRPNLFNGTRGGLAYLAVPLFPPAVPAPTAINVPIQSATAAQDLRSFAVFAESIFKLSDNIRLTAGGRYTIETKEFELDQTLAVPFSADGKKTWRDPTWRVILDWKPTDDTLIYGSWSRGFRSGGWNGRATTAAAIGPYEPETVDSFEVGAKTEFADGKVQLNAAAFIVKYNDKQEEIIRPATGGGTETIVDNAASAETKGIELELIARATPELTFRAAGAYLSAKYDDFLIPNLANPGQFVDITNVANFRRAPKWSGNVGLDYDKALDDRNSINFNTNLAYLDDFFTSPRRDPAGRNRDTIAAHTTLDASLAFIHSGDSFKRLRIAVYGRDLLNKGNRITNTLDAGVFYFGVVSANREGGVELSIEF</sequence>
<gene>
    <name evidence="16" type="ORF">FHS52_000113</name>
    <name evidence="17" type="ORF">GRI59_06035</name>
</gene>
<keyword evidence="13" id="KW-0732">Signal</keyword>
<name>A0A6I4UH26_9SPHN</name>
<keyword evidence="5 11" id="KW-0812">Transmembrane</keyword>
<proteinExistence type="inferred from homology"/>
<comment type="caution">
    <text evidence="17">The sequence shown here is derived from an EMBL/GenBank/DDBJ whole genome shotgun (WGS) entry which is preliminary data.</text>
</comment>
<dbReference type="SUPFAM" id="SSF56935">
    <property type="entry name" value="Porins"/>
    <property type="match status" value="1"/>
</dbReference>
<dbReference type="InterPro" id="IPR036942">
    <property type="entry name" value="Beta-barrel_TonB_sf"/>
</dbReference>
<protein>
    <submittedName>
        <fullName evidence="16">Iron complex outermembrane receptor protein</fullName>
    </submittedName>
    <submittedName>
        <fullName evidence="17">TonB-dependent receptor</fullName>
    </submittedName>
</protein>
<keyword evidence="4" id="KW-0410">Iron transport</keyword>
<evidence type="ECO:0000256" key="4">
    <source>
        <dbReference type="ARBA" id="ARBA00022496"/>
    </source>
</evidence>
<dbReference type="PROSITE" id="PS52016">
    <property type="entry name" value="TONB_DEPENDENT_REC_3"/>
    <property type="match status" value="1"/>
</dbReference>
<evidence type="ECO:0000313" key="19">
    <source>
        <dbReference type="Proteomes" id="UP000548685"/>
    </source>
</evidence>
<evidence type="ECO:0000256" key="3">
    <source>
        <dbReference type="ARBA" id="ARBA00022452"/>
    </source>
</evidence>
<dbReference type="EMBL" id="WTYB01000001">
    <property type="protein sequence ID" value="MXP38172.1"/>
    <property type="molecule type" value="Genomic_DNA"/>
</dbReference>
<dbReference type="Pfam" id="PF07715">
    <property type="entry name" value="Plug"/>
    <property type="match status" value="1"/>
</dbReference>
<comment type="similarity">
    <text evidence="11 12">Belongs to the TonB-dependent receptor family.</text>
</comment>
<evidence type="ECO:0000259" key="14">
    <source>
        <dbReference type="Pfam" id="PF00593"/>
    </source>
</evidence>
<keyword evidence="17" id="KW-0675">Receptor</keyword>
<dbReference type="InterPro" id="IPR012910">
    <property type="entry name" value="Plug_dom"/>
</dbReference>
<evidence type="ECO:0000256" key="13">
    <source>
        <dbReference type="SAM" id="SignalP"/>
    </source>
</evidence>
<dbReference type="Gene3D" id="2.40.170.20">
    <property type="entry name" value="TonB-dependent receptor, beta-barrel domain"/>
    <property type="match status" value="1"/>
</dbReference>
<dbReference type="PANTHER" id="PTHR32552">
    <property type="entry name" value="FERRICHROME IRON RECEPTOR-RELATED"/>
    <property type="match status" value="1"/>
</dbReference>
<dbReference type="PROSITE" id="PS51318">
    <property type="entry name" value="TAT"/>
    <property type="match status" value="1"/>
</dbReference>
<evidence type="ECO:0000313" key="18">
    <source>
        <dbReference type="Proteomes" id="UP000430021"/>
    </source>
</evidence>
<keyword evidence="10 11" id="KW-0998">Cell outer membrane</keyword>
<dbReference type="Proteomes" id="UP000548685">
    <property type="component" value="Unassembled WGS sequence"/>
</dbReference>
<keyword evidence="19" id="KW-1185">Reference proteome</keyword>
<keyword evidence="8 12" id="KW-0798">TonB box</keyword>
<evidence type="ECO:0000256" key="5">
    <source>
        <dbReference type="ARBA" id="ARBA00022692"/>
    </source>
</evidence>
<keyword evidence="6" id="KW-0408">Iron</keyword>
<dbReference type="InterPro" id="IPR000531">
    <property type="entry name" value="Beta-barrel_TonB"/>
</dbReference>
<evidence type="ECO:0000313" key="16">
    <source>
        <dbReference type="EMBL" id="MBB3774170.1"/>
    </source>
</evidence>
<evidence type="ECO:0000256" key="10">
    <source>
        <dbReference type="ARBA" id="ARBA00023237"/>
    </source>
</evidence>
<evidence type="ECO:0000256" key="1">
    <source>
        <dbReference type="ARBA" id="ARBA00004571"/>
    </source>
</evidence>